<dbReference type="OrthoDB" id="1106148at2759"/>
<dbReference type="PANTHER" id="PTHR13523:SF2">
    <property type="entry name" value="COILED-COIL-HELIX-COILED-COIL-HELIX DOMAIN CONTAINING 2, ISOFORM A-RELATED"/>
    <property type="match status" value="1"/>
</dbReference>
<dbReference type="GO" id="GO:0007005">
    <property type="term" value="P:mitochondrion organization"/>
    <property type="evidence" value="ECO:0007669"/>
    <property type="project" value="InterPro"/>
</dbReference>
<evidence type="ECO:0000313" key="3">
    <source>
        <dbReference type="Proteomes" id="UP000792457"/>
    </source>
</evidence>
<sequence>MLSVGFKMPRQRRSSPAPRSSVPARAPPQQPVQHAAQPPVIVQEQPSMFKQMAATAGGVAVGSAVGHTLGHAMTGLFSGGGSDAPAAQAAAPAAAQPYASPAQNQADPCAFATKQFLECAQQQSDLSLCQGFSEALRQCKLDYRLAA</sequence>
<dbReference type="InterPro" id="IPR055304">
    <property type="entry name" value="CHCHD2/10-like"/>
</dbReference>
<protein>
    <recommendedName>
        <fullName evidence="4">CHCH domain-containing protein</fullName>
    </recommendedName>
</protein>
<proteinExistence type="predicted"/>
<reference evidence="2" key="1">
    <citation type="submission" date="2013-04" db="EMBL/GenBank/DDBJ databases">
        <authorList>
            <person name="Qu J."/>
            <person name="Murali S.C."/>
            <person name="Bandaranaike D."/>
            <person name="Bellair M."/>
            <person name="Blankenburg K."/>
            <person name="Chao H."/>
            <person name="Dinh H."/>
            <person name="Doddapaneni H."/>
            <person name="Downs B."/>
            <person name="Dugan-Rocha S."/>
            <person name="Elkadiri S."/>
            <person name="Gnanaolivu R.D."/>
            <person name="Hernandez B."/>
            <person name="Javaid M."/>
            <person name="Jayaseelan J.C."/>
            <person name="Lee S."/>
            <person name="Li M."/>
            <person name="Ming W."/>
            <person name="Munidasa M."/>
            <person name="Muniz J."/>
            <person name="Nguyen L."/>
            <person name="Ongeri F."/>
            <person name="Osuji N."/>
            <person name="Pu L.-L."/>
            <person name="Puazo M."/>
            <person name="Qu C."/>
            <person name="Quiroz J."/>
            <person name="Raj R."/>
            <person name="Weissenberger G."/>
            <person name="Xin Y."/>
            <person name="Zou X."/>
            <person name="Han Y."/>
            <person name="Richards S."/>
            <person name="Worley K."/>
            <person name="Muzny D."/>
            <person name="Gibbs R."/>
        </authorList>
    </citation>
    <scope>NUCLEOTIDE SEQUENCE</scope>
    <source>
        <strain evidence="2">Sampled in the wild</strain>
    </source>
</reference>
<feature type="region of interest" description="Disordered" evidence="1">
    <location>
        <begin position="1"/>
        <end position="39"/>
    </location>
</feature>
<evidence type="ECO:0008006" key="4">
    <source>
        <dbReference type="Google" id="ProtNLM"/>
    </source>
</evidence>
<name>A0A8K0P4K0_LADFU</name>
<feature type="region of interest" description="Disordered" evidence="1">
    <location>
        <begin position="77"/>
        <end position="104"/>
    </location>
</feature>
<feature type="compositionally biased region" description="Low complexity" evidence="1">
    <location>
        <begin position="84"/>
        <end position="104"/>
    </location>
</feature>
<evidence type="ECO:0000256" key="1">
    <source>
        <dbReference type="SAM" id="MobiDB-lite"/>
    </source>
</evidence>
<evidence type="ECO:0000313" key="2">
    <source>
        <dbReference type="EMBL" id="KAG8230689.1"/>
    </source>
</evidence>
<comment type="caution">
    <text evidence="2">The sequence shown here is derived from an EMBL/GenBank/DDBJ whole genome shotgun (WGS) entry which is preliminary data.</text>
</comment>
<dbReference type="GO" id="GO:0005634">
    <property type="term" value="C:nucleus"/>
    <property type="evidence" value="ECO:0007669"/>
    <property type="project" value="TreeGrafter"/>
</dbReference>
<organism evidence="2 3">
    <name type="scientific">Ladona fulva</name>
    <name type="common">Scarce chaser dragonfly</name>
    <name type="synonym">Libellula fulva</name>
    <dbReference type="NCBI Taxonomy" id="123851"/>
    <lineage>
        <taxon>Eukaryota</taxon>
        <taxon>Metazoa</taxon>
        <taxon>Ecdysozoa</taxon>
        <taxon>Arthropoda</taxon>
        <taxon>Hexapoda</taxon>
        <taxon>Insecta</taxon>
        <taxon>Pterygota</taxon>
        <taxon>Palaeoptera</taxon>
        <taxon>Odonata</taxon>
        <taxon>Epiprocta</taxon>
        <taxon>Anisoptera</taxon>
        <taxon>Libelluloidea</taxon>
        <taxon>Libellulidae</taxon>
        <taxon>Ladona</taxon>
    </lineage>
</organism>
<dbReference type="AlphaFoldDB" id="A0A8K0P4K0"/>
<feature type="compositionally biased region" description="Low complexity" evidence="1">
    <location>
        <begin position="14"/>
        <end position="24"/>
    </location>
</feature>
<dbReference type="GO" id="GO:0005739">
    <property type="term" value="C:mitochondrion"/>
    <property type="evidence" value="ECO:0007669"/>
    <property type="project" value="TreeGrafter"/>
</dbReference>
<dbReference type="Proteomes" id="UP000792457">
    <property type="component" value="Unassembled WGS sequence"/>
</dbReference>
<keyword evidence="3" id="KW-1185">Reference proteome</keyword>
<dbReference type="EMBL" id="KZ308503">
    <property type="protein sequence ID" value="KAG8230689.1"/>
    <property type="molecule type" value="Genomic_DNA"/>
</dbReference>
<accession>A0A8K0P4K0</accession>
<gene>
    <name evidence="2" type="ORF">J437_LFUL010766</name>
</gene>
<reference evidence="2" key="2">
    <citation type="submission" date="2017-10" db="EMBL/GenBank/DDBJ databases">
        <title>Ladona fulva Genome sequencing and assembly.</title>
        <authorList>
            <person name="Murali S."/>
            <person name="Richards S."/>
            <person name="Bandaranaike D."/>
            <person name="Bellair M."/>
            <person name="Blankenburg K."/>
            <person name="Chao H."/>
            <person name="Dinh H."/>
            <person name="Doddapaneni H."/>
            <person name="Dugan-Rocha S."/>
            <person name="Elkadiri S."/>
            <person name="Gnanaolivu R."/>
            <person name="Hernandez B."/>
            <person name="Skinner E."/>
            <person name="Javaid M."/>
            <person name="Lee S."/>
            <person name="Li M."/>
            <person name="Ming W."/>
            <person name="Munidasa M."/>
            <person name="Muniz J."/>
            <person name="Nguyen L."/>
            <person name="Hughes D."/>
            <person name="Osuji N."/>
            <person name="Pu L.-L."/>
            <person name="Puazo M."/>
            <person name="Qu C."/>
            <person name="Quiroz J."/>
            <person name="Raj R."/>
            <person name="Weissenberger G."/>
            <person name="Xin Y."/>
            <person name="Zou X."/>
            <person name="Han Y."/>
            <person name="Worley K."/>
            <person name="Muzny D."/>
            <person name="Gibbs R."/>
        </authorList>
    </citation>
    <scope>NUCLEOTIDE SEQUENCE</scope>
    <source>
        <strain evidence="2">Sampled in the wild</strain>
    </source>
</reference>
<dbReference type="PANTHER" id="PTHR13523">
    <property type="entry name" value="COILED-COIL-HELIX-COILED-COIL-HELIX DOMAIN CONTAINING 2/NUR77"/>
    <property type="match status" value="1"/>
</dbReference>
<dbReference type="PROSITE" id="PS51808">
    <property type="entry name" value="CHCH"/>
    <property type="match status" value="1"/>
</dbReference>